<protein>
    <submittedName>
        <fullName evidence="1">Uncharacterized protein</fullName>
    </submittedName>
</protein>
<keyword evidence="2" id="KW-1185">Reference proteome</keyword>
<organism evidence="1 2">
    <name type="scientific">Pseudomonas lini</name>
    <dbReference type="NCBI Taxonomy" id="163011"/>
    <lineage>
        <taxon>Bacteria</taxon>
        <taxon>Pseudomonadati</taxon>
        <taxon>Pseudomonadota</taxon>
        <taxon>Gammaproteobacteria</taxon>
        <taxon>Pseudomonadales</taxon>
        <taxon>Pseudomonadaceae</taxon>
        <taxon>Pseudomonas</taxon>
    </lineage>
</organism>
<dbReference type="EMBL" id="LT629746">
    <property type="protein sequence ID" value="SDT62668.1"/>
    <property type="molecule type" value="Genomic_DNA"/>
</dbReference>
<name>A0A1H2BWQ1_9PSED</name>
<proteinExistence type="predicted"/>
<evidence type="ECO:0000313" key="1">
    <source>
        <dbReference type="EMBL" id="SDT62668.1"/>
    </source>
</evidence>
<evidence type="ECO:0000313" key="2">
    <source>
        <dbReference type="Proteomes" id="UP000182814"/>
    </source>
</evidence>
<sequence>MGTLSLLRAMRSAAPGWRPRSPDLSCDPRLKRGELFHPRNTRAPLPAALVPSAGRRCPAAASYRS</sequence>
<accession>A0A1H2BWQ1</accession>
<reference evidence="2" key="1">
    <citation type="submission" date="2016-10" db="EMBL/GenBank/DDBJ databases">
        <authorList>
            <person name="Varghese N."/>
            <person name="Submissions S."/>
        </authorList>
    </citation>
    <scope>NUCLEOTIDE SEQUENCE [LARGE SCALE GENOMIC DNA]</scope>
    <source>
        <strain evidence="2">BS3782</strain>
    </source>
</reference>
<dbReference type="AlphaFoldDB" id="A0A1H2BWQ1"/>
<gene>
    <name evidence="1" type="ORF">SAMN04490191_5649</name>
</gene>
<dbReference type="Proteomes" id="UP000182814">
    <property type="component" value="Chromosome I"/>
</dbReference>